<evidence type="ECO:0000313" key="3">
    <source>
        <dbReference type="Proteomes" id="UP000022611"/>
    </source>
</evidence>
<dbReference type="AlphaFoldDB" id="A0A010STW8"/>
<proteinExistence type="predicted"/>
<evidence type="ECO:0000313" key="2">
    <source>
        <dbReference type="EMBL" id="EXF96225.1"/>
    </source>
</evidence>
<protein>
    <submittedName>
        <fullName evidence="2">Transmembrane anti-sigma factor</fullName>
    </submittedName>
</protein>
<sequence>MISMPPSVSDLHAYVDHQLDDADRRLVETYLAATPHVAEQVQAWQQDAQQLRAALSGALQQPPNPNLDPSVIRQRLKRQSRRHLASAAVLLIAVSVGGLGGWQAREMTMVGAALPMTDAMQAYRMFAQQGILQADYTVTDDGDMQGWLDRYFSRVDRLPNLANSGFKPVSGRLLSTEQGPAAMVMYEDQSGRKISFYVRPPGPKNYLLPRGSRSDGELQAEYWSGPGYNYAMVSEARDPATQMLKQELRF</sequence>
<dbReference type="RefSeq" id="WP_019689582.1">
    <property type="nucleotide sequence ID" value="NZ_AFOY02000004.1"/>
</dbReference>
<dbReference type="HOGENOM" id="CLU_083880_1_0_6"/>
<gene>
    <name evidence="2" type="ORF">HK44_023260</name>
</gene>
<accession>A0A010STW8</accession>
<reference evidence="2 3" key="1">
    <citation type="journal article" date="2011" name="J. Bacteriol.">
        <title>Draft genome sequence of the polycyclic aromatic hydrocarbon-degrading, genetically engineered bioluminescent bioreporter Pseudomonas fluorescens HK44.</title>
        <authorList>
            <person name="Chauhan A."/>
            <person name="Layton A.C."/>
            <person name="Williams D.E."/>
            <person name="Smartt A.E."/>
            <person name="Ripp S."/>
            <person name="Karpinets T.V."/>
            <person name="Brown S.D."/>
            <person name="Sayler G.S."/>
        </authorList>
    </citation>
    <scope>NUCLEOTIDE SEQUENCE [LARGE SCALE GENOMIC DNA]</scope>
    <source>
        <strain evidence="2 3">HK44</strain>
    </source>
</reference>
<dbReference type="PATRIC" id="fig|1042209.11.peg.1196"/>
<comment type="caution">
    <text evidence="2">The sequence shown here is derived from an EMBL/GenBank/DDBJ whole genome shotgun (WGS) entry which is preliminary data.</text>
</comment>
<dbReference type="eggNOG" id="COG5662">
    <property type="taxonomic scope" value="Bacteria"/>
</dbReference>
<keyword evidence="1 2" id="KW-0812">Transmembrane</keyword>
<name>A0A010STW8_PSEFL</name>
<feature type="transmembrane region" description="Helical" evidence="1">
    <location>
        <begin position="83"/>
        <end position="102"/>
    </location>
</feature>
<evidence type="ECO:0000256" key="1">
    <source>
        <dbReference type="SAM" id="Phobius"/>
    </source>
</evidence>
<organism evidence="2 3">
    <name type="scientific">Pseudomonas fluorescens HK44</name>
    <dbReference type="NCBI Taxonomy" id="1042209"/>
    <lineage>
        <taxon>Bacteria</taxon>
        <taxon>Pseudomonadati</taxon>
        <taxon>Pseudomonadota</taxon>
        <taxon>Gammaproteobacteria</taxon>
        <taxon>Pseudomonadales</taxon>
        <taxon>Pseudomonadaceae</taxon>
        <taxon>Pseudomonas</taxon>
    </lineage>
</organism>
<keyword evidence="1" id="KW-1133">Transmembrane helix</keyword>
<dbReference type="EMBL" id="AFOY02000004">
    <property type="protein sequence ID" value="EXF96225.1"/>
    <property type="molecule type" value="Genomic_DNA"/>
</dbReference>
<keyword evidence="1" id="KW-0472">Membrane</keyword>
<dbReference type="Proteomes" id="UP000022611">
    <property type="component" value="Unassembled WGS sequence"/>
</dbReference>
<dbReference type="OrthoDB" id="9152892at2"/>